<sequence length="388" mass="43667">MTTWQRFCEALERIPNQEAVLVQWRLLVGDDIGLIQKLLRRTERRAYTILTRQGAALSVRNLPDGSCVGVNRESGERQIIIDDERWIYELDEVNLIKGVCQVLGALPSAITVELPASTRMIGKLSADPDLAVPTYLIIAISSGQFEQSLNALVAGSSESFIVFAATDKFLDASCTALLDRQRCLFLPFCEVFQFYECDWLITPIGRRAVEVFSEKFREERRDEGRSMERNSRIRVEREWPDPNEHTTAKVWTVKSGALKISTKTDGHPDETVEFSPNQDGTPTKQLQLMRLLCFKFPVPVTFSTILEEVYPGALVESPREPETLKSTLAKIGTLVSDCGKKLEKAGLNLRILPSLKIEPTRGTAISLQLRSLHRMDDKSLDEGDEPLL</sequence>
<reference evidence="1 2" key="1">
    <citation type="submission" date="2019-02" db="EMBL/GenBank/DDBJ databases">
        <title>Deep-cultivation of Planctomycetes and their phenomic and genomic characterization uncovers novel biology.</title>
        <authorList>
            <person name="Wiegand S."/>
            <person name="Jogler M."/>
            <person name="Boedeker C."/>
            <person name="Pinto D."/>
            <person name="Vollmers J."/>
            <person name="Rivas-Marin E."/>
            <person name="Kohn T."/>
            <person name="Peeters S.H."/>
            <person name="Heuer A."/>
            <person name="Rast P."/>
            <person name="Oberbeckmann S."/>
            <person name="Bunk B."/>
            <person name="Jeske O."/>
            <person name="Meyerdierks A."/>
            <person name="Storesund J.E."/>
            <person name="Kallscheuer N."/>
            <person name="Luecker S."/>
            <person name="Lage O.M."/>
            <person name="Pohl T."/>
            <person name="Merkel B.J."/>
            <person name="Hornburger P."/>
            <person name="Mueller R.-W."/>
            <person name="Bruemmer F."/>
            <person name="Labrenz M."/>
            <person name="Spormann A.M."/>
            <person name="Op Den Camp H."/>
            <person name="Overmann J."/>
            <person name="Amann R."/>
            <person name="Jetten M.S.M."/>
            <person name="Mascher T."/>
            <person name="Medema M.H."/>
            <person name="Devos D.P."/>
            <person name="Kaster A.-K."/>
            <person name="Ovreas L."/>
            <person name="Rohde M."/>
            <person name="Galperin M.Y."/>
            <person name="Jogler C."/>
        </authorList>
    </citation>
    <scope>NUCLEOTIDE SEQUENCE [LARGE SCALE GENOMIC DNA]</scope>
    <source>
        <strain evidence="1 2">CA54</strain>
    </source>
</reference>
<dbReference type="AlphaFoldDB" id="A0A5C6AYV6"/>
<organism evidence="1 2">
    <name type="scientific">Symmachiella macrocystis</name>
    <dbReference type="NCBI Taxonomy" id="2527985"/>
    <lineage>
        <taxon>Bacteria</taxon>
        <taxon>Pseudomonadati</taxon>
        <taxon>Planctomycetota</taxon>
        <taxon>Planctomycetia</taxon>
        <taxon>Planctomycetales</taxon>
        <taxon>Planctomycetaceae</taxon>
        <taxon>Symmachiella</taxon>
    </lineage>
</organism>
<dbReference type="Proteomes" id="UP000320735">
    <property type="component" value="Unassembled WGS sequence"/>
</dbReference>
<proteinExistence type="predicted"/>
<protein>
    <submittedName>
        <fullName evidence="1">Uncharacterized protein</fullName>
    </submittedName>
</protein>
<comment type="caution">
    <text evidence="1">The sequence shown here is derived from an EMBL/GenBank/DDBJ whole genome shotgun (WGS) entry which is preliminary data.</text>
</comment>
<evidence type="ECO:0000313" key="1">
    <source>
        <dbReference type="EMBL" id="TWU04176.1"/>
    </source>
</evidence>
<keyword evidence="2" id="KW-1185">Reference proteome</keyword>
<dbReference type="EMBL" id="SJPP01000005">
    <property type="protein sequence ID" value="TWU04176.1"/>
    <property type="molecule type" value="Genomic_DNA"/>
</dbReference>
<gene>
    <name evidence="1" type="ORF">CA54_60580</name>
</gene>
<name>A0A5C6AYV6_9PLAN</name>
<accession>A0A5C6AYV6</accession>
<dbReference type="RefSeq" id="WP_146374439.1">
    <property type="nucleotide sequence ID" value="NZ_SJPP01000005.1"/>
</dbReference>
<dbReference type="OrthoDB" id="289385at2"/>
<evidence type="ECO:0000313" key="2">
    <source>
        <dbReference type="Proteomes" id="UP000320735"/>
    </source>
</evidence>